<sequence>MRSENIRINEFYKMLRDFYIARFPQRISDDIDMTANYKTMLIEYLNGEFYDAEIKVVNGTYKITGDIVDVYKESNPPEGCTAYLIAKLSEEGELDKLLSNGVKDIEDLDFWLKMEGFVKNGVASEKLIKQKEWNY</sequence>
<accession>A0A748GFI5</accession>
<gene>
    <name evidence="1" type="ORF">G9E74_000588</name>
</gene>
<proteinExistence type="predicted"/>
<comment type="caution">
    <text evidence="1">The sequence shown here is derived from an EMBL/GenBank/DDBJ whole genome shotgun (WGS) entry which is preliminary data.</text>
</comment>
<protein>
    <submittedName>
        <fullName evidence="1">Uncharacterized protein</fullName>
    </submittedName>
</protein>
<dbReference type="EMBL" id="DAAVIP010000001">
    <property type="protein sequence ID" value="HAF4945284.1"/>
    <property type="molecule type" value="Genomic_DNA"/>
</dbReference>
<reference evidence="1" key="2">
    <citation type="submission" date="2020-02" db="EMBL/GenBank/DDBJ databases">
        <authorList>
            <consortium name="NCBI Pathogen Detection Project"/>
        </authorList>
    </citation>
    <scope>NUCLEOTIDE SEQUENCE</scope>
    <source>
        <strain evidence="1">MA.RM_457</strain>
    </source>
</reference>
<organism evidence="1">
    <name type="scientific">Salmonella enterica</name>
    <name type="common">Salmonella choleraesuis</name>
    <dbReference type="NCBI Taxonomy" id="28901"/>
    <lineage>
        <taxon>Bacteria</taxon>
        <taxon>Pseudomonadati</taxon>
        <taxon>Pseudomonadota</taxon>
        <taxon>Gammaproteobacteria</taxon>
        <taxon>Enterobacterales</taxon>
        <taxon>Enterobacteriaceae</taxon>
        <taxon>Salmonella</taxon>
    </lineage>
</organism>
<reference evidence="1" key="1">
    <citation type="journal article" date="2018" name="Genome Biol.">
        <title>SKESA: strategic k-mer extension for scrupulous assemblies.</title>
        <authorList>
            <person name="Souvorov A."/>
            <person name="Agarwala R."/>
            <person name="Lipman D.J."/>
        </authorList>
    </citation>
    <scope>NUCLEOTIDE SEQUENCE</scope>
    <source>
        <strain evidence="1">MA.RM_457</strain>
    </source>
</reference>
<evidence type="ECO:0000313" key="1">
    <source>
        <dbReference type="EMBL" id="HAF4945284.1"/>
    </source>
</evidence>
<name>A0A748GFI5_SALER</name>
<dbReference type="AlphaFoldDB" id="A0A748GFI5"/>